<dbReference type="AlphaFoldDB" id="A0A6A6Q5C2"/>
<evidence type="ECO:0000313" key="3">
    <source>
        <dbReference type="EMBL" id="KAF2487146.1"/>
    </source>
</evidence>
<keyword evidence="2" id="KW-0413">Isomerase</keyword>
<comment type="similarity">
    <text evidence="1">Belongs to the PrpF family.</text>
</comment>
<dbReference type="Gene3D" id="3.10.310.10">
    <property type="entry name" value="Diaminopimelate Epimerase, Chain A, domain 1"/>
    <property type="match status" value="2"/>
</dbReference>
<evidence type="ECO:0000313" key="4">
    <source>
        <dbReference type="Proteomes" id="UP000799767"/>
    </source>
</evidence>
<protein>
    <submittedName>
        <fullName evidence="3">PrpF protein</fullName>
    </submittedName>
</protein>
<dbReference type="RefSeq" id="XP_033593715.1">
    <property type="nucleotide sequence ID" value="XM_033735809.1"/>
</dbReference>
<dbReference type="Pfam" id="PF04303">
    <property type="entry name" value="PrpF"/>
    <property type="match status" value="1"/>
</dbReference>
<organism evidence="3 4">
    <name type="scientific">Neohortaea acidophila</name>
    <dbReference type="NCBI Taxonomy" id="245834"/>
    <lineage>
        <taxon>Eukaryota</taxon>
        <taxon>Fungi</taxon>
        <taxon>Dikarya</taxon>
        <taxon>Ascomycota</taxon>
        <taxon>Pezizomycotina</taxon>
        <taxon>Dothideomycetes</taxon>
        <taxon>Dothideomycetidae</taxon>
        <taxon>Mycosphaerellales</taxon>
        <taxon>Teratosphaeriaceae</taxon>
        <taxon>Neohortaea</taxon>
    </lineage>
</organism>
<evidence type="ECO:0000256" key="1">
    <source>
        <dbReference type="ARBA" id="ARBA00007673"/>
    </source>
</evidence>
<evidence type="ECO:0000256" key="2">
    <source>
        <dbReference type="ARBA" id="ARBA00023235"/>
    </source>
</evidence>
<dbReference type="Proteomes" id="UP000799767">
    <property type="component" value="Unassembled WGS sequence"/>
</dbReference>
<dbReference type="SUPFAM" id="SSF54506">
    <property type="entry name" value="Diaminopimelate epimerase-like"/>
    <property type="match status" value="2"/>
</dbReference>
<proteinExistence type="inferred from homology"/>
<dbReference type="InterPro" id="IPR007400">
    <property type="entry name" value="PrpF-like"/>
</dbReference>
<dbReference type="PANTHER" id="PTHR43709:SF2">
    <property type="entry name" value="DUF453 DOMAIN PROTEIN (AFU_ORTHOLOGUE AFUA_6G00360)"/>
    <property type="match status" value="1"/>
</dbReference>
<dbReference type="PANTHER" id="PTHR43709">
    <property type="entry name" value="ACONITATE ISOMERASE-RELATED"/>
    <property type="match status" value="1"/>
</dbReference>
<dbReference type="GO" id="GO:0016853">
    <property type="term" value="F:isomerase activity"/>
    <property type="evidence" value="ECO:0007669"/>
    <property type="project" value="UniProtKB-KW"/>
</dbReference>
<accession>A0A6A6Q5C2</accession>
<sequence>MTTKSFPASFVRGGTSNGLIINRSNLPRDEAAWQPILSSAMGSPDAFGRQLNGLGQGISSTSKICVISKSDRQDADVDYTFVQVGIKGGDLDMAGNCGNMSSAVGPTAWDEGFVDDAERIQGGEVTVRMYNRNTDKIIHSTFSVNENGRYEPIGDYSIDGVSGTNSKITLSFLDPAGAKTGVTFPSEGSNKIDILTLSDGSRIPASLIDVANPGIFVLALDAGVPGDITSDALGSDEKMMARLDEIRREGTRLMGLDPDIQSVPKIVFLSKPTEQAAAQGTNIVARALSMQQAHKSIPLTLALNLGAACKIPGTIPAQMAVNVAEHDSVVIAHASGKIEVGSVMREGKIVSALLHRTARVLMKGDIFYTIEDTG</sequence>
<dbReference type="EMBL" id="MU001631">
    <property type="protein sequence ID" value="KAF2487146.1"/>
    <property type="molecule type" value="Genomic_DNA"/>
</dbReference>
<dbReference type="OrthoDB" id="10267539at2759"/>
<gene>
    <name evidence="3" type="ORF">BDY17DRAFT_314350</name>
</gene>
<reference evidence="3" key="1">
    <citation type="journal article" date="2020" name="Stud. Mycol.">
        <title>101 Dothideomycetes genomes: a test case for predicting lifestyles and emergence of pathogens.</title>
        <authorList>
            <person name="Haridas S."/>
            <person name="Albert R."/>
            <person name="Binder M."/>
            <person name="Bloem J."/>
            <person name="Labutti K."/>
            <person name="Salamov A."/>
            <person name="Andreopoulos B."/>
            <person name="Baker S."/>
            <person name="Barry K."/>
            <person name="Bills G."/>
            <person name="Bluhm B."/>
            <person name="Cannon C."/>
            <person name="Castanera R."/>
            <person name="Culley D."/>
            <person name="Daum C."/>
            <person name="Ezra D."/>
            <person name="Gonzalez J."/>
            <person name="Henrissat B."/>
            <person name="Kuo A."/>
            <person name="Liang C."/>
            <person name="Lipzen A."/>
            <person name="Lutzoni F."/>
            <person name="Magnuson J."/>
            <person name="Mondo S."/>
            <person name="Nolan M."/>
            <person name="Ohm R."/>
            <person name="Pangilinan J."/>
            <person name="Park H.-J."/>
            <person name="Ramirez L."/>
            <person name="Alfaro M."/>
            <person name="Sun H."/>
            <person name="Tritt A."/>
            <person name="Yoshinaga Y."/>
            <person name="Zwiers L.-H."/>
            <person name="Turgeon B."/>
            <person name="Goodwin S."/>
            <person name="Spatafora J."/>
            <person name="Crous P."/>
            <person name="Grigoriev I."/>
        </authorList>
    </citation>
    <scope>NUCLEOTIDE SEQUENCE</scope>
    <source>
        <strain evidence="3">CBS 113389</strain>
    </source>
</reference>
<dbReference type="GeneID" id="54476811"/>
<keyword evidence="4" id="KW-1185">Reference proteome</keyword>
<name>A0A6A6Q5C2_9PEZI</name>